<evidence type="ECO:0000256" key="4">
    <source>
        <dbReference type="ARBA" id="ARBA00022827"/>
    </source>
</evidence>
<dbReference type="InterPro" id="IPR050416">
    <property type="entry name" value="FAD-linked_Oxidoreductase"/>
</dbReference>
<keyword evidence="8" id="KW-1185">Reference proteome</keyword>
<evidence type="ECO:0000256" key="3">
    <source>
        <dbReference type="ARBA" id="ARBA00022630"/>
    </source>
</evidence>
<dbReference type="SUPFAM" id="SSF56176">
    <property type="entry name" value="FAD-binding/transporter-associated domain-like"/>
    <property type="match status" value="1"/>
</dbReference>
<organism evidence="7 8">
    <name type="scientific">Georgenia halophila</name>
    <dbReference type="NCBI Taxonomy" id="620889"/>
    <lineage>
        <taxon>Bacteria</taxon>
        <taxon>Bacillati</taxon>
        <taxon>Actinomycetota</taxon>
        <taxon>Actinomycetes</taxon>
        <taxon>Micrococcales</taxon>
        <taxon>Bogoriellaceae</taxon>
        <taxon>Georgenia</taxon>
    </lineage>
</organism>
<dbReference type="PANTHER" id="PTHR42973:SF39">
    <property type="entry name" value="FAD-BINDING PCMH-TYPE DOMAIN-CONTAINING PROTEIN"/>
    <property type="match status" value="1"/>
</dbReference>
<dbReference type="SUPFAM" id="SSF55103">
    <property type="entry name" value="FAD-linked oxidases, C-terminal domain"/>
    <property type="match status" value="1"/>
</dbReference>
<dbReference type="InterPro" id="IPR016164">
    <property type="entry name" value="FAD-linked_Oxase-like_C"/>
</dbReference>
<evidence type="ECO:0000256" key="1">
    <source>
        <dbReference type="ARBA" id="ARBA00001974"/>
    </source>
</evidence>
<dbReference type="RefSeq" id="WP_345216572.1">
    <property type="nucleotide sequence ID" value="NZ_BAABGN010000011.1"/>
</dbReference>
<dbReference type="EMBL" id="BAABGN010000011">
    <property type="protein sequence ID" value="GAA4426238.1"/>
    <property type="molecule type" value="Genomic_DNA"/>
</dbReference>
<evidence type="ECO:0000256" key="2">
    <source>
        <dbReference type="ARBA" id="ARBA00005466"/>
    </source>
</evidence>
<keyword evidence="4" id="KW-0274">FAD</keyword>
<dbReference type="InterPro" id="IPR006093">
    <property type="entry name" value="Oxy_OxRdtase_FAD_BS"/>
</dbReference>
<comment type="similarity">
    <text evidence="2">Belongs to the oxygen-dependent FAD-linked oxidoreductase family.</text>
</comment>
<dbReference type="InterPro" id="IPR012951">
    <property type="entry name" value="BBE"/>
</dbReference>
<feature type="domain" description="FAD-binding PCMH-type" evidence="6">
    <location>
        <begin position="31"/>
        <end position="201"/>
    </location>
</feature>
<dbReference type="InterPro" id="IPR016166">
    <property type="entry name" value="FAD-bd_PCMH"/>
</dbReference>
<dbReference type="InterPro" id="IPR036318">
    <property type="entry name" value="FAD-bd_PCMH-like_sf"/>
</dbReference>
<evidence type="ECO:0000313" key="8">
    <source>
        <dbReference type="Proteomes" id="UP001500622"/>
    </source>
</evidence>
<gene>
    <name evidence="7" type="ORF">GCM10023169_24800</name>
</gene>
<dbReference type="PROSITE" id="PS51387">
    <property type="entry name" value="FAD_PCMH"/>
    <property type="match status" value="1"/>
</dbReference>
<comment type="caution">
    <text evidence="7">The sequence shown here is derived from an EMBL/GenBank/DDBJ whole genome shotgun (WGS) entry which is preliminary data.</text>
</comment>
<name>A0ABP8LAZ6_9MICO</name>
<evidence type="ECO:0000256" key="5">
    <source>
        <dbReference type="ARBA" id="ARBA00023002"/>
    </source>
</evidence>
<proteinExistence type="inferred from homology"/>
<protein>
    <submittedName>
        <fullName evidence="7">FAD-binding oxidoreductase</fullName>
    </submittedName>
</protein>
<dbReference type="Pfam" id="PF08031">
    <property type="entry name" value="BBE"/>
    <property type="match status" value="1"/>
</dbReference>
<keyword evidence="3" id="KW-0285">Flavoprotein</keyword>
<reference evidence="8" key="1">
    <citation type="journal article" date="2019" name="Int. J. Syst. Evol. Microbiol.">
        <title>The Global Catalogue of Microorganisms (GCM) 10K type strain sequencing project: providing services to taxonomists for standard genome sequencing and annotation.</title>
        <authorList>
            <consortium name="The Broad Institute Genomics Platform"/>
            <consortium name="The Broad Institute Genome Sequencing Center for Infectious Disease"/>
            <person name="Wu L."/>
            <person name="Ma J."/>
        </authorList>
    </citation>
    <scope>NUCLEOTIDE SEQUENCE [LARGE SCALE GENOMIC DNA]</scope>
    <source>
        <strain evidence="8">JCM 17810</strain>
    </source>
</reference>
<dbReference type="Gene3D" id="3.30.465.10">
    <property type="match status" value="1"/>
</dbReference>
<dbReference type="Proteomes" id="UP001500622">
    <property type="component" value="Unassembled WGS sequence"/>
</dbReference>
<comment type="cofactor">
    <cofactor evidence="1">
        <name>FAD</name>
        <dbReference type="ChEBI" id="CHEBI:57692"/>
    </cofactor>
</comment>
<evidence type="ECO:0000259" key="6">
    <source>
        <dbReference type="PROSITE" id="PS51387"/>
    </source>
</evidence>
<dbReference type="PROSITE" id="PS00862">
    <property type="entry name" value="OX2_COVAL_FAD"/>
    <property type="match status" value="1"/>
</dbReference>
<sequence length="448" mass="45971">MQVLESQLGERLLRPSSDVFDAAVQVEFAGEQRVPAAVVQVADTEEVAATVRAARDGGMPVAVRSGGHSYARHGLADGALVIDTRRMDGVDIDAAAQTGWAQAGVTAGAYTRTAGAHGLATGFGDAPTVGVAGVALGGGIGFLSRRDGLTVDNIVSAEVVLADGRVVVADSEQHRDLFWALRGGGGNFGVVTRLGLHLRPTKQVTGGMLAFPPTPELVAGAVNAVVDAPDGLSAMINVMKAPPAPFLPEAMHGEPLVLVLLCWSGPPEEAEAAIAPMRALGPALVDQVAERPYPEMLEGPPSTGEVAHPVMRTGFVDRPDAAWGAAAIDGIAAAVSPVAAVNIRPMGGAIGRVAGDSTAFAHRDHDVMASVAGVFPDATLAPDVNDWATRTAGALGIGGGGYVNFMSTATQADVDAAYPGATLDRLRQVKRTYDPDNVFRSNHNITPG</sequence>
<dbReference type="InterPro" id="IPR006094">
    <property type="entry name" value="Oxid_FAD_bind_N"/>
</dbReference>
<dbReference type="PANTHER" id="PTHR42973">
    <property type="entry name" value="BINDING OXIDOREDUCTASE, PUTATIVE (AFU_ORTHOLOGUE AFUA_1G17690)-RELATED"/>
    <property type="match status" value="1"/>
</dbReference>
<dbReference type="InterPro" id="IPR016169">
    <property type="entry name" value="FAD-bd_PCMH_sub2"/>
</dbReference>
<dbReference type="InterPro" id="IPR016167">
    <property type="entry name" value="FAD-bd_PCMH_sub1"/>
</dbReference>
<evidence type="ECO:0000313" key="7">
    <source>
        <dbReference type="EMBL" id="GAA4426238.1"/>
    </source>
</evidence>
<dbReference type="Pfam" id="PF01565">
    <property type="entry name" value="FAD_binding_4"/>
    <property type="match status" value="1"/>
</dbReference>
<dbReference type="Gene3D" id="3.40.462.20">
    <property type="match status" value="1"/>
</dbReference>
<dbReference type="Gene3D" id="3.30.43.10">
    <property type="entry name" value="Uridine Diphospho-n-acetylenolpyruvylglucosamine Reductase, domain 2"/>
    <property type="match status" value="1"/>
</dbReference>
<keyword evidence="5" id="KW-0560">Oxidoreductase</keyword>
<accession>A0ABP8LAZ6</accession>